<dbReference type="PaxDb" id="121845-A0A1S3DR16"/>
<keyword evidence="2" id="KW-1185">Reference proteome</keyword>
<feature type="compositionally biased region" description="Polar residues" evidence="1">
    <location>
        <begin position="63"/>
        <end position="73"/>
    </location>
</feature>
<organism evidence="2 3">
    <name type="scientific">Diaphorina citri</name>
    <name type="common">Asian citrus psyllid</name>
    <dbReference type="NCBI Taxonomy" id="121845"/>
    <lineage>
        <taxon>Eukaryota</taxon>
        <taxon>Metazoa</taxon>
        <taxon>Ecdysozoa</taxon>
        <taxon>Arthropoda</taxon>
        <taxon>Hexapoda</taxon>
        <taxon>Insecta</taxon>
        <taxon>Pterygota</taxon>
        <taxon>Neoptera</taxon>
        <taxon>Paraneoptera</taxon>
        <taxon>Hemiptera</taxon>
        <taxon>Sternorrhyncha</taxon>
        <taxon>Psylloidea</taxon>
        <taxon>Psyllidae</taxon>
        <taxon>Diaphorininae</taxon>
        <taxon>Diaphorina</taxon>
    </lineage>
</organism>
<feature type="non-terminal residue" evidence="3">
    <location>
        <position position="139"/>
    </location>
</feature>
<dbReference type="Proteomes" id="UP000079169">
    <property type="component" value="Unplaced"/>
</dbReference>
<evidence type="ECO:0000313" key="3">
    <source>
        <dbReference type="RefSeq" id="XP_008486183.1"/>
    </source>
</evidence>
<dbReference type="KEGG" id="dci:103522875"/>
<feature type="region of interest" description="Disordered" evidence="1">
    <location>
        <begin position="1"/>
        <end position="139"/>
    </location>
</feature>
<protein>
    <submittedName>
        <fullName evidence="3">Uncharacterized protein LOC103522875</fullName>
    </submittedName>
</protein>
<dbReference type="GeneID" id="103522875"/>
<name>A0A1S3DR16_DIACI</name>
<sequence>MNGDVLLNGVKAEVDGSKEASSQFKDVIASEKSPSSSGEASDGKEPKIDATVVVSKKSDEVPSSHTVTVTATIESPPGQMDKSIPSDGTDTKETSSSASSEQVSKRTSPKATGASSSDKTEEKVKSDDSKNGNSEKMDK</sequence>
<feature type="compositionally biased region" description="Basic and acidic residues" evidence="1">
    <location>
        <begin position="118"/>
        <end position="139"/>
    </location>
</feature>
<feature type="compositionally biased region" description="Low complexity" evidence="1">
    <location>
        <begin position="30"/>
        <end position="40"/>
    </location>
</feature>
<proteinExistence type="predicted"/>
<accession>A0A1S3DR16</accession>
<reference evidence="3" key="1">
    <citation type="submission" date="2025-08" db="UniProtKB">
        <authorList>
            <consortium name="RefSeq"/>
        </authorList>
    </citation>
    <scope>IDENTIFICATION</scope>
</reference>
<evidence type="ECO:0000313" key="2">
    <source>
        <dbReference type="Proteomes" id="UP000079169"/>
    </source>
</evidence>
<gene>
    <name evidence="3" type="primary">LOC103522875</name>
</gene>
<evidence type="ECO:0000256" key="1">
    <source>
        <dbReference type="SAM" id="MobiDB-lite"/>
    </source>
</evidence>
<dbReference type="AlphaFoldDB" id="A0A1S3DR16"/>
<feature type="compositionally biased region" description="Polar residues" evidence="1">
    <location>
        <begin position="101"/>
        <end position="117"/>
    </location>
</feature>
<dbReference type="RefSeq" id="XP_008486183.1">
    <property type="nucleotide sequence ID" value="XM_008487961.2"/>
</dbReference>